<reference evidence="6" key="1">
    <citation type="journal article" date="2019" name="Int. J. Syst. Evol. Microbiol.">
        <title>The Global Catalogue of Microorganisms (GCM) 10K type strain sequencing project: providing services to taxonomists for standard genome sequencing and annotation.</title>
        <authorList>
            <consortium name="The Broad Institute Genomics Platform"/>
            <consortium name="The Broad Institute Genome Sequencing Center for Infectious Disease"/>
            <person name="Wu L."/>
            <person name="Ma J."/>
        </authorList>
    </citation>
    <scope>NUCLEOTIDE SEQUENCE [LARGE SCALE GENOMIC DNA]</scope>
    <source>
        <strain evidence="6">JCM 12763</strain>
    </source>
</reference>
<keyword evidence="6" id="KW-1185">Reference proteome</keyword>
<dbReference type="EMBL" id="JBHSPT010000086">
    <property type="protein sequence ID" value="MFC6059573.1"/>
    <property type="molecule type" value="Genomic_DNA"/>
</dbReference>
<dbReference type="PROSITE" id="PS50979">
    <property type="entry name" value="BC"/>
    <property type="match status" value="1"/>
</dbReference>
<evidence type="ECO:0000259" key="4">
    <source>
        <dbReference type="PROSITE" id="PS50979"/>
    </source>
</evidence>
<dbReference type="InterPro" id="IPR005481">
    <property type="entry name" value="BC-like_N"/>
</dbReference>
<dbReference type="InterPro" id="IPR011764">
    <property type="entry name" value="Biotin_carboxylation_dom"/>
</dbReference>
<keyword evidence="3" id="KW-0067">ATP-binding</keyword>
<keyword evidence="2" id="KW-0547">Nucleotide-binding</keyword>
<evidence type="ECO:0000313" key="6">
    <source>
        <dbReference type="Proteomes" id="UP001596242"/>
    </source>
</evidence>
<sequence>MTKVLIANRGEIAVRVARACRDAGISSVAV</sequence>
<dbReference type="Gene3D" id="3.40.50.20">
    <property type="match status" value="1"/>
</dbReference>
<proteinExistence type="predicted"/>
<organism evidence="5 6">
    <name type="scientific">Streptomyces pratens</name>
    <dbReference type="NCBI Taxonomy" id="887456"/>
    <lineage>
        <taxon>Bacteria</taxon>
        <taxon>Bacillati</taxon>
        <taxon>Actinomycetota</taxon>
        <taxon>Actinomycetes</taxon>
        <taxon>Kitasatosporales</taxon>
        <taxon>Streptomycetaceae</taxon>
        <taxon>Streptomyces</taxon>
    </lineage>
</organism>
<dbReference type="Proteomes" id="UP001596242">
    <property type="component" value="Unassembled WGS sequence"/>
</dbReference>
<feature type="domain" description="Biotin carboxylation" evidence="4">
    <location>
        <begin position="1"/>
        <end position="30"/>
    </location>
</feature>
<dbReference type="InterPro" id="IPR016185">
    <property type="entry name" value="PreATP-grasp_dom_sf"/>
</dbReference>
<gene>
    <name evidence="5" type="ORF">ACFP50_30450</name>
</gene>
<accession>A0ABW1M8W0</accession>
<comment type="caution">
    <text evidence="5">The sequence shown here is derived from an EMBL/GenBank/DDBJ whole genome shotgun (WGS) entry which is preliminary data.</text>
</comment>
<keyword evidence="1" id="KW-0436">Ligase</keyword>
<dbReference type="RefSeq" id="WP_386404096.1">
    <property type="nucleotide sequence ID" value="NZ_JBHSPT010000086.1"/>
</dbReference>
<dbReference type="Pfam" id="PF00289">
    <property type="entry name" value="Biotin_carb_N"/>
    <property type="match status" value="1"/>
</dbReference>
<protein>
    <submittedName>
        <fullName evidence="5">Biotin carboxylase N-terminal domain-containing protein</fullName>
    </submittedName>
</protein>
<evidence type="ECO:0000256" key="2">
    <source>
        <dbReference type="ARBA" id="ARBA00022741"/>
    </source>
</evidence>
<evidence type="ECO:0000313" key="5">
    <source>
        <dbReference type="EMBL" id="MFC6059573.1"/>
    </source>
</evidence>
<name>A0ABW1M8W0_9ACTN</name>
<evidence type="ECO:0000256" key="3">
    <source>
        <dbReference type="ARBA" id="ARBA00022840"/>
    </source>
</evidence>
<feature type="non-terminal residue" evidence="5">
    <location>
        <position position="30"/>
    </location>
</feature>
<evidence type="ECO:0000256" key="1">
    <source>
        <dbReference type="ARBA" id="ARBA00022598"/>
    </source>
</evidence>
<dbReference type="SUPFAM" id="SSF52440">
    <property type="entry name" value="PreATP-grasp domain"/>
    <property type="match status" value="1"/>
</dbReference>